<proteinExistence type="predicted"/>
<keyword evidence="3" id="KW-1185">Reference proteome</keyword>
<dbReference type="EMBL" id="JAPFFF010000054">
    <property type="protein sequence ID" value="KAK8838790.1"/>
    <property type="molecule type" value="Genomic_DNA"/>
</dbReference>
<reference evidence="2 3" key="1">
    <citation type="submission" date="2024-04" db="EMBL/GenBank/DDBJ databases">
        <title>Tritrichomonas musculus Genome.</title>
        <authorList>
            <person name="Alves-Ferreira E."/>
            <person name="Grigg M."/>
            <person name="Lorenzi H."/>
            <person name="Galac M."/>
        </authorList>
    </citation>
    <scope>NUCLEOTIDE SEQUENCE [LARGE SCALE GENOMIC DNA]</scope>
    <source>
        <strain evidence="2 3">EAF2021</strain>
    </source>
</reference>
<dbReference type="Proteomes" id="UP001470230">
    <property type="component" value="Unassembled WGS sequence"/>
</dbReference>
<sequence>MESVSSKRQRREFGKIAKILFEDSGEVFYLNEDGFIKNKQTKTRKHDKSKTSSNIPDNQKMPPPPFQIPIPTPVTAPTTPDKKGEESIKKEEETFTPNFDFQMIEESNLDIRMTETDFMIDEIFSECNYFTTFDTSESFL</sequence>
<feature type="compositionally biased region" description="Pro residues" evidence="1">
    <location>
        <begin position="61"/>
        <end position="74"/>
    </location>
</feature>
<comment type="caution">
    <text evidence="2">The sequence shown here is derived from an EMBL/GenBank/DDBJ whole genome shotgun (WGS) entry which is preliminary data.</text>
</comment>
<gene>
    <name evidence="2" type="ORF">M9Y10_032829</name>
</gene>
<evidence type="ECO:0000256" key="1">
    <source>
        <dbReference type="SAM" id="MobiDB-lite"/>
    </source>
</evidence>
<protein>
    <submittedName>
        <fullName evidence="2">Uncharacterized protein</fullName>
    </submittedName>
</protein>
<evidence type="ECO:0000313" key="2">
    <source>
        <dbReference type="EMBL" id="KAK8838790.1"/>
    </source>
</evidence>
<evidence type="ECO:0000313" key="3">
    <source>
        <dbReference type="Proteomes" id="UP001470230"/>
    </source>
</evidence>
<name>A0ABR2GZV7_9EUKA</name>
<accession>A0ABR2GZV7</accession>
<organism evidence="2 3">
    <name type="scientific">Tritrichomonas musculus</name>
    <dbReference type="NCBI Taxonomy" id="1915356"/>
    <lineage>
        <taxon>Eukaryota</taxon>
        <taxon>Metamonada</taxon>
        <taxon>Parabasalia</taxon>
        <taxon>Tritrichomonadida</taxon>
        <taxon>Tritrichomonadidae</taxon>
        <taxon>Tritrichomonas</taxon>
    </lineage>
</organism>
<feature type="compositionally biased region" description="Basic and acidic residues" evidence="1">
    <location>
        <begin position="80"/>
        <end position="93"/>
    </location>
</feature>
<feature type="region of interest" description="Disordered" evidence="1">
    <location>
        <begin position="39"/>
        <end position="94"/>
    </location>
</feature>
<feature type="compositionally biased region" description="Basic residues" evidence="1">
    <location>
        <begin position="39"/>
        <end position="48"/>
    </location>
</feature>